<dbReference type="SUPFAM" id="SSF49899">
    <property type="entry name" value="Concanavalin A-like lectins/glucanases"/>
    <property type="match status" value="1"/>
</dbReference>
<sequence>MQYPIIFFLFFLVSCGGGSGDLEVNSNNSDPISGYKYVPPSGTSNDNCVARTSNVIWSEDFDNNNLDLSKWVYDEGCNDNGGGCNGNNELQNYTSNDTDNLFIENGYLKIQPIFENNIGSDNVQQNFTSAKIMTKDKFAIDVNSRISVCFRLPEGTGMWPAIWMLPYDGTPWPSGGEIDLLEAKGRSYPIDGSPAQDNIVSSAVHFGTQWPDNRYIVGEFYSSNENTFQNKFHSITLIFQENNINFYINDEVTPHLSINPTIFPLNQYQYPFNRQFYLILNVAVGGNFDSGRFNPSDFCIDSVCSNFSDNPDKKRLLIDWIEYEKIN</sequence>
<gene>
    <name evidence="3" type="ORF">NT01SARS_0519</name>
</gene>
<dbReference type="AlphaFoldDB" id="J4WTG3"/>
<protein>
    <submittedName>
        <fullName evidence="3">Beta-1,3-glucanase BglH</fullName>
    </submittedName>
</protein>
<evidence type="ECO:0000313" key="3">
    <source>
        <dbReference type="EMBL" id="EJP72035.1"/>
    </source>
</evidence>
<evidence type="ECO:0000256" key="1">
    <source>
        <dbReference type="ARBA" id="ARBA00006865"/>
    </source>
</evidence>
<feature type="domain" description="GH16" evidence="2">
    <location>
        <begin position="33"/>
        <end position="327"/>
    </location>
</feature>
<dbReference type="CDD" id="cd08023">
    <property type="entry name" value="GH16_laminarinase_like"/>
    <property type="match status" value="1"/>
</dbReference>
<dbReference type="PANTHER" id="PTHR10963:SF55">
    <property type="entry name" value="GLYCOSIDE HYDROLASE FAMILY 16 PROTEIN"/>
    <property type="match status" value="1"/>
</dbReference>
<dbReference type="Gene3D" id="2.60.120.200">
    <property type="match status" value="1"/>
</dbReference>
<dbReference type="STRING" id="1123866.NT01SARS_0519"/>
<dbReference type="InterPro" id="IPR000757">
    <property type="entry name" value="Beta-glucanase-like"/>
</dbReference>
<evidence type="ECO:0000259" key="2">
    <source>
        <dbReference type="PROSITE" id="PS51762"/>
    </source>
</evidence>
<comment type="similarity">
    <text evidence="1">Belongs to the glycosyl hydrolase 16 family.</text>
</comment>
<dbReference type="Proteomes" id="UP000010305">
    <property type="component" value="Unassembled WGS sequence"/>
</dbReference>
<accession>J4WTG3</accession>
<dbReference type="EMBL" id="JH611156">
    <property type="protein sequence ID" value="EJP72035.1"/>
    <property type="molecule type" value="Genomic_DNA"/>
</dbReference>
<dbReference type="InterPro" id="IPR013320">
    <property type="entry name" value="ConA-like_dom_sf"/>
</dbReference>
<dbReference type="GO" id="GO:0005975">
    <property type="term" value="P:carbohydrate metabolic process"/>
    <property type="evidence" value="ECO:0007669"/>
    <property type="project" value="InterPro"/>
</dbReference>
<dbReference type="GO" id="GO:0004553">
    <property type="term" value="F:hydrolase activity, hydrolyzing O-glycosyl compounds"/>
    <property type="evidence" value="ECO:0007669"/>
    <property type="project" value="InterPro"/>
</dbReference>
<reference evidence="3 4" key="1">
    <citation type="journal article" date="2012" name="ISME J.">
        <title>Genomic insights to SAR86, an abundant and uncultivated marine bacterial lineage.</title>
        <authorList>
            <person name="Dupont C.L."/>
            <person name="Rusch D.B."/>
            <person name="Yooseph S."/>
            <person name="Lombardo M.J."/>
            <person name="Richter R.A."/>
            <person name="Valas R."/>
            <person name="Novotny M."/>
            <person name="Yee-Greenbaum J."/>
            <person name="Selengut J.D."/>
            <person name="Haft D.H."/>
            <person name="Halpern A.L."/>
            <person name="Lasken R.S."/>
            <person name="Nealson K."/>
            <person name="Friedman R."/>
            <person name="Venter J.C."/>
        </authorList>
    </citation>
    <scope>NUCLEOTIDE SEQUENCE [LARGE SCALE GENOMIC DNA]</scope>
</reference>
<dbReference type="InterPro" id="IPR050546">
    <property type="entry name" value="Glycosyl_Hydrlase_16"/>
</dbReference>
<proteinExistence type="inferred from homology"/>
<name>J4WTG3_9GAMM</name>
<dbReference type="Pfam" id="PF26113">
    <property type="entry name" value="GH16_XgeA"/>
    <property type="match status" value="1"/>
</dbReference>
<evidence type="ECO:0000313" key="4">
    <source>
        <dbReference type="Proteomes" id="UP000010305"/>
    </source>
</evidence>
<organism evidence="3 4">
    <name type="scientific">SAR86 cluster bacterium SAR86A</name>
    <dbReference type="NCBI Taxonomy" id="1123866"/>
    <lineage>
        <taxon>Bacteria</taxon>
        <taxon>Pseudomonadati</taxon>
        <taxon>Pseudomonadota</taxon>
        <taxon>Gammaproteobacteria</taxon>
        <taxon>SAR86 cluster</taxon>
    </lineage>
</organism>
<dbReference type="HOGENOM" id="CLU_019533_0_1_6"/>
<dbReference type="PANTHER" id="PTHR10963">
    <property type="entry name" value="GLYCOSYL HYDROLASE-RELATED"/>
    <property type="match status" value="1"/>
</dbReference>
<dbReference type="PROSITE" id="PS51762">
    <property type="entry name" value="GH16_2"/>
    <property type="match status" value="1"/>
</dbReference>